<dbReference type="PANTHER" id="PTHR43592:SF15">
    <property type="entry name" value="CAAX AMINO TERMINAL PROTEASE FAMILY PROTEIN"/>
    <property type="match status" value="1"/>
</dbReference>
<proteinExistence type="predicted"/>
<evidence type="ECO:0000313" key="4">
    <source>
        <dbReference type="EMBL" id="OEU19059.1"/>
    </source>
</evidence>
<dbReference type="GO" id="GO:0080120">
    <property type="term" value="P:CAAX-box protein maturation"/>
    <property type="evidence" value="ECO:0007669"/>
    <property type="project" value="UniProtKB-ARBA"/>
</dbReference>
<dbReference type="GO" id="GO:0004175">
    <property type="term" value="F:endopeptidase activity"/>
    <property type="evidence" value="ECO:0007669"/>
    <property type="project" value="UniProtKB-ARBA"/>
</dbReference>
<evidence type="ECO:0000313" key="5">
    <source>
        <dbReference type="Proteomes" id="UP000095751"/>
    </source>
</evidence>
<dbReference type="InterPro" id="IPR003675">
    <property type="entry name" value="Rce1/LyrA-like_dom"/>
</dbReference>
<protein>
    <recommendedName>
        <fullName evidence="3">CAAX prenyl protease 2/Lysostaphin resistance protein A-like domain-containing protein</fullName>
    </recommendedName>
</protein>
<feature type="compositionally biased region" description="Low complexity" evidence="1">
    <location>
        <begin position="29"/>
        <end position="64"/>
    </location>
</feature>
<feature type="compositionally biased region" description="Low complexity" evidence="1">
    <location>
        <begin position="86"/>
        <end position="104"/>
    </location>
</feature>
<feature type="region of interest" description="Disordered" evidence="1">
    <location>
        <begin position="26"/>
        <end position="119"/>
    </location>
</feature>
<keyword evidence="5" id="KW-1185">Reference proteome</keyword>
<gene>
    <name evidence="4" type="ORF">FRACYDRAFT_237350</name>
</gene>
<feature type="domain" description="CAAX prenyl protease 2/Lysostaphin resistance protein A-like" evidence="3">
    <location>
        <begin position="493"/>
        <end position="615"/>
    </location>
</feature>
<dbReference type="EMBL" id="KV784356">
    <property type="protein sequence ID" value="OEU19059.1"/>
    <property type="molecule type" value="Genomic_DNA"/>
</dbReference>
<feature type="transmembrane region" description="Helical" evidence="2">
    <location>
        <begin position="440"/>
        <end position="458"/>
    </location>
</feature>
<reference evidence="4 5" key="1">
    <citation type="submission" date="2016-09" db="EMBL/GenBank/DDBJ databases">
        <title>Extensive genetic diversity and differential bi-allelic expression allows diatom success in the polar Southern Ocean.</title>
        <authorList>
            <consortium name="DOE Joint Genome Institute"/>
            <person name="Mock T."/>
            <person name="Otillar R.P."/>
            <person name="Strauss J."/>
            <person name="Dupont C."/>
            <person name="Frickenhaus S."/>
            <person name="Maumus F."/>
            <person name="Mcmullan M."/>
            <person name="Sanges R."/>
            <person name="Schmutz J."/>
            <person name="Toseland A."/>
            <person name="Valas R."/>
            <person name="Veluchamy A."/>
            <person name="Ward B.J."/>
            <person name="Allen A."/>
            <person name="Barry K."/>
            <person name="Falciatore A."/>
            <person name="Ferrante M."/>
            <person name="Fortunato A.E."/>
            <person name="Gloeckner G."/>
            <person name="Gruber A."/>
            <person name="Hipkin R."/>
            <person name="Janech M."/>
            <person name="Kroth P."/>
            <person name="Leese F."/>
            <person name="Lindquist E."/>
            <person name="Lyon B.R."/>
            <person name="Martin J."/>
            <person name="Mayer C."/>
            <person name="Parker M."/>
            <person name="Quesneville H."/>
            <person name="Raymond J."/>
            <person name="Uhlig C."/>
            <person name="Valentin K.U."/>
            <person name="Worden A.Z."/>
            <person name="Armbrust E.V."/>
            <person name="Bowler C."/>
            <person name="Green B."/>
            <person name="Moulton V."/>
            <person name="Van Oosterhout C."/>
            <person name="Grigoriev I."/>
        </authorList>
    </citation>
    <scope>NUCLEOTIDE SEQUENCE [LARGE SCALE GENOMIC DNA]</scope>
    <source>
        <strain evidence="4 5">CCMP1102</strain>
    </source>
</reference>
<dbReference type="InParanoid" id="A0A1E7FLL0"/>
<keyword evidence="2" id="KW-1133">Transmembrane helix</keyword>
<dbReference type="Proteomes" id="UP000095751">
    <property type="component" value="Unassembled WGS sequence"/>
</dbReference>
<feature type="compositionally biased region" description="Basic residues" evidence="1">
    <location>
        <begin position="65"/>
        <end position="85"/>
    </location>
</feature>
<feature type="compositionally biased region" description="Low complexity" evidence="1">
    <location>
        <begin position="412"/>
        <end position="422"/>
    </location>
</feature>
<accession>A0A1E7FLL0</accession>
<dbReference type="PANTHER" id="PTHR43592">
    <property type="entry name" value="CAAX AMINO TERMINAL PROTEASE"/>
    <property type="match status" value="1"/>
</dbReference>
<dbReference type="AlphaFoldDB" id="A0A1E7FLL0"/>
<feature type="transmembrane region" description="Helical" evidence="2">
    <location>
        <begin position="366"/>
        <end position="388"/>
    </location>
</feature>
<dbReference type="KEGG" id="fcy:FRACYDRAFT_237350"/>
<evidence type="ECO:0000259" key="3">
    <source>
        <dbReference type="Pfam" id="PF02517"/>
    </source>
</evidence>
<dbReference type="Pfam" id="PF02517">
    <property type="entry name" value="Rce1-like"/>
    <property type="match status" value="1"/>
</dbReference>
<keyword evidence="2" id="KW-0812">Transmembrane</keyword>
<keyword evidence="2" id="KW-0472">Membrane</keyword>
<feature type="transmembrane region" description="Helical" evidence="2">
    <location>
        <begin position="327"/>
        <end position="346"/>
    </location>
</feature>
<feature type="transmembrane region" description="Helical" evidence="2">
    <location>
        <begin position="222"/>
        <end position="243"/>
    </location>
</feature>
<sequence length="625" mass="70795">MTAGSSSSNGIGFTSVQGLSLSTSTVHIQSQSQSQSQRRQRRQSSLSLFNDATNHNTFSSSSTKSSRRHTNWYRQHQHLSNRRRPTTTIASSASSTTTTGGAAVDVDDDSVSPSSASASSSLKRRMIQILTGQKIINSSSSSSSFKRPKCLQSIIDNNKNDKNKSKYNITKKIIKLIPIWIFHLRSSTQLIITFLIYIFHTVVLTQQSLLFPFQIIGNNRGYYSSIGYDTLAGMITLGLYQYIRRNQKSQESTKSDTSTTIKSETSTTITTTMLLSEDDDDKESLNSDNDNDEETYVLPNLLSKPMTKDMPWKNIWNSKYSRISSGFTFLILVRTYFFTGRISLFWEDFLYGYAKYATWMTVPMHKSLTVLLGHTSWIVLASIILRLIPRPQSFFQQPTSMWFTSQYKNKNKNNSSSSSSSMDKNKPESQLQPKPQQQQWIWWVLGGYFVSCWFYNISDILNSYIFPLGILQLAEENSVVGSLLNTYDIKASLVGYIAPCITAPWFEEILYRGYLLPTLLLWLPSKSSKSRQSFQSKNTSNPSSSSSSKDSDTNSKTNSFSYQLAIFISGILFSVHHQSELAFIPLCILGWLWAIIYTKSGNLWTTILIHSMWNSRIFIGGWFGL</sequence>
<evidence type="ECO:0000256" key="2">
    <source>
        <dbReference type="SAM" id="Phobius"/>
    </source>
</evidence>
<dbReference type="OrthoDB" id="361580at2759"/>
<feature type="region of interest" description="Disordered" evidence="1">
    <location>
        <begin position="409"/>
        <end position="433"/>
    </location>
</feature>
<evidence type="ECO:0000256" key="1">
    <source>
        <dbReference type="SAM" id="MobiDB-lite"/>
    </source>
</evidence>
<organism evidence="4 5">
    <name type="scientific">Fragilariopsis cylindrus CCMP1102</name>
    <dbReference type="NCBI Taxonomy" id="635003"/>
    <lineage>
        <taxon>Eukaryota</taxon>
        <taxon>Sar</taxon>
        <taxon>Stramenopiles</taxon>
        <taxon>Ochrophyta</taxon>
        <taxon>Bacillariophyta</taxon>
        <taxon>Bacillariophyceae</taxon>
        <taxon>Bacillariophycidae</taxon>
        <taxon>Bacillariales</taxon>
        <taxon>Bacillariaceae</taxon>
        <taxon>Fragilariopsis</taxon>
    </lineage>
</organism>
<feature type="transmembrane region" description="Helical" evidence="2">
    <location>
        <begin position="190"/>
        <end position="210"/>
    </location>
</feature>
<feature type="region of interest" description="Disordered" evidence="1">
    <location>
        <begin position="531"/>
        <end position="555"/>
    </location>
</feature>
<name>A0A1E7FLL0_9STRA</name>